<accession>A0ABY5XW62</accession>
<evidence type="ECO:0000313" key="3">
    <source>
        <dbReference type="Proteomes" id="UP001060123"/>
    </source>
</evidence>
<protein>
    <submittedName>
        <fullName evidence="2">Uncharacterized protein</fullName>
    </submittedName>
</protein>
<organism evidence="2 3">
    <name type="scientific">Rhizobium sullae</name>
    <name type="common">Rhizobium hedysari</name>
    <dbReference type="NCBI Taxonomy" id="50338"/>
    <lineage>
        <taxon>Bacteria</taxon>
        <taxon>Pseudomonadati</taxon>
        <taxon>Pseudomonadota</taxon>
        <taxon>Alphaproteobacteria</taxon>
        <taxon>Hyphomicrobiales</taxon>
        <taxon>Rhizobiaceae</taxon>
        <taxon>Rhizobium/Agrobacterium group</taxon>
        <taxon>Rhizobium</taxon>
    </lineage>
</organism>
<feature type="transmembrane region" description="Helical" evidence="1">
    <location>
        <begin position="55"/>
        <end position="72"/>
    </location>
</feature>
<geneLocation type="plasmid" evidence="2 3">
    <name>pWSM1592_1</name>
</geneLocation>
<evidence type="ECO:0000313" key="2">
    <source>
        <dbReference type="EMBL" id="UWU18857.1"/>
    </source>
</evidence>
<proteinExistence type="predicted"/>
<name>A0ABY5XW62_RHISU</name>
<keyword evidence="1" id="KW-1133">Transmembrane helix</keyword>
<keyword evidence="2" id="KW-0614">Plasmid</keyword>
<sequence length="76" mass="8037">MIAAVLVFGLFARLIRPASARVTARAVQIFAFLGTLIGAFTIAIGIGPQTTVDHAFHLFLLAVPASGLVAIFRSNR</sequence>
<feature type="transmembrane region" description="Helical" evidence="1">
    <location>
        <begin position="30"/>
        <end position="48"/>
    </location>
</feature>
<dbReference type="Proteomes" id="UP001060123">
    <property type="component" value="Plasmid pWSM1592_1"/>
</dbReference>
<reference evidence="2" key="1">
    <citation type="submission" date="2022-09" db="EMBL/GenBank/DDBJ databases">
        <title>Australian commercial rhizobial inoculants.</title>
        <authorList>
            <person name="Kohlmeier M.G."/>
            <person name="O'Hara G.W."/>
            <person name="Colombi E."/>
            <person name="Ramsay J.P."/>
            <person name="Terpolilli J."/>
        </authorList>
    </citation>
    <scope>NUCLEOTIDE SEQUENCE</scope>
    <source>
        <strain evidence="2">WSM1592</strain>
        <plasmid evidence="2">pWSM1592_1</plasmid>
    </source>
</reference>
<dbReference type="EMBL" id="CP104144">
    <property type="protein sequence ID" value="UWU18857.1"/>
    <property type="molecule type" value="Genomic_DNA"/>
</dbReference>
<evidence type="ECO:0000256" key="1">
    <source>
        <dbReference type="SAM" id="Phobius"/>
    </source>
</evidence>
<keyword evidence="1" id="KW-0472">Membrane</keyword>
<keyword evidence="3" id="KW-1185">Reference proteome</keyword>
<gene>
    <name evidence="2" type="ORF">N2599_27115</name>
</gene>
<dbReference type="RefSeq" id="WP_084606437.1">
    <property type="nucleotide sequence ID" value="NZ_CP104144.1"/>
</dbReference>
<keyword evidence="1" id="KW-0812">Transmembrane</keyword>